<organism evidence="8 9">
    <name type="scientific">Pholiota conissans</name>
    <dbReference type="NCBI Taxonomy" id="109636"/>
    <lineage>
        <taxon>Eukaryota</taxon>
        <taxon>Fungi</taxon>
        <taxon>Dikarya</taxon>
        <taxon>Basidiomycota</taxon>
        <taxon>Agaricomycotina</taxon>
        <taxon>Agaricomycetes</taxon>
        <taxon>Agaricomycetidae</taxon>
        <taxon>Agaricales</taxon>
        <taxon>Agaricineae</taxon>
        <taxon>Strophariaceae</taxon>
        <taxon>Pholiota</taxon>
    </lineage>
</organism>
<feature type="compositionally biased region" description="Polar residues" evidence="6">
    <location>
        <begin position="94"/>
        <end position="103"/>
    </location>
</feature>
<name>A0A9P6D6S5_9AGAR</name>
<dbReference type="OrthoDB" id="10056939at2759"/>
<comment type="similarity">
    <text evidence="1">Belongs to the TALE/M-ATYP homeobox family.</text>
</comment>
<feature type="compositionally biased region" description="Low complexity" evidence="6">
    <location>
        <begin position="212"/>
        <end position="233"/>
    </location>
</feature>
<reference evidence="8" key="1">
    <citation type="submission" date="2020-11" db="EMBL/GenBank/DDBJ databases">
        <authorList>
            <consortium name="DOE Joint Genome Institute"/>
            <person name="Ahrendt S."/>
            <person name="Riley R."/>
            <person name="Andreopoulos W."/>
            <person name="Labutti K."/>
            <person name="Pangilinan J."/>
            <person name="Ruiz-Duenas F.J."/>
            <person name="Barrasa J.M."/>
            <person name="Sanchez-Garcia M."/>
            <person name="Camarero S."/>
            <person name="Miyauchi S."/>
            <person name="Serrano A."/>
            <person name="Linde D."/>
            <person name="Babiker R."/>
            <person name="Drula E."/>
            <person name="Ayuso-Fernandez I."/>
            <person name="Pacheco R."/>
            <person name="Padilla G."/>
            <person name="Ferreira P."/>
            <person name="Barriuso J."/>
            <person name="Kellner H."/>
            <person name="Castanera R."/>
            <person name="Alfaro M."/>
            <person name="Ramirez L."/>
            <person name="Pisabarro A.G."/>
            <person name="Kuo A."/>
            <person name="Tritt A."/>
            <person name="Lipzen A."/>
            <person name="He G."/>
            <person name="Yan M."/>
            <person name="Ng V."/>
            <person name="Cullen D."/>
            <person name="Martin F."/>
            <person name="Rosso M.-N."/>
            <person name="Henrissat B."/>
            <person name="Hibbett D."/>
            <person name="Martinez A.T."/>
            <person name="Grigoriev I.V."/>
        </authorList>
    </citation>
    <scope>NUCLEOTIDE SEQUENCE</scope>
    <source>
        <strain evidence="8">CIRM-BRFM 674</strain>
    </source>
</reference>
<feature type="compositionally biased region" description="Polar residues" evidence="6">
    <location>
        <begin position="260"/>
        <end position="269"/>
    </location>
</feature>
<evidence type="ECO:0000256" key="3">
    <source>
        <dbReference type="ARBA" id="ARBA00023155"/>
    </source>
</evidence>
<comment type="caution">
    <text evidence="8">The sequence shown here is derived from an EMBL/GenBank/DDBJ whole genome shotgun (WGS) entry which is preliminary data.</text>
</comment>
<keyword evidence="9" id="KW-1185">Reference proteome</keyword>
<sequence>MPTADLPHINQLNNYNVAQLQFALKGHEHIFNDDQASIIPVETDVLDYDSRRMSSSATSNADTESSMRSDKRSLTPADSPMPKKARDSADQWDDASSNHSNQAPHDKLATDAGIGDKVSLPSIFTHFDDTYRNDTRRNSLPERGPRHAPYPSATLRQQYAPSNQSNLSSYTFPPNVDEDRLPGRPRVSTDLSNPASGAANSYDSPYQPNSGLSNGTTPSSSFSSSHFNSPLNSDIRTPGLSPYSAESDNWHGSPSGIVRPNSTPGQLSSPAVKYDDGLRHASFSASMSQAQMFAGSARISGQHDRRSLSGIKSEWAFEGNSSDFVLPSGNPHYSPSLGQATPNISVSSPSRSPNSMPSSTLVDRPTRKRGKLPKETTDYLKAWLHRHSDHPYPSEEEKKQLCHATGLSMSQVSNWMINARRRILAPAHRAASGPTTTAPFPPSGRSASLSGLLDPIGRRASMPAADALQLYHPMTLQSMPNSPSGHHHHSDYVGGPSRHMLGMSSSRSHHHASGLSDYNQGRHNMSLYVPSQGGHGGGGGGSGGHTQSSYMNSDMPLSAPPSLSNNPFSSHSHGSSGQQGMYSNMLPSPRSSNQPGYFNSDGPSHSGSASSGYGTPQ</sequence>
<feature type="compositionally biased region" description="Polar residues" evidence="6">
    <location>
        <begin position="154"/>
        <end position="172"/>
    </location>
</feature>
<dbReference type="GO" id="GO:0006355">
    <property type="term" value="P:regulation of DNA-templated transcription"/>
    <property type="evidence" value="ECO:0007669"/>
    <property type="project" value="InterPro"/>
</dbReference>
<feature type="compositionally biased region" description="Low complexity" evidence="6">
    <location>
        <begin position="345"/>
        <end position="359"/>
    </location>
</feature>
<dbReference type="Gene3D" id="1.10.10.60">
    <property type="entry name" value="Homeodomain-like"/>
    <property type="match status" value="1"/>
</dbReference>
<feature type="region of interest" description="Disordered" evidence="6">
    <location>
        <begin position="131"/>
        <end position="273"/>
    </location>
</feature>
<feature type="region of interest" description="Disordered" evidence="6">
    <location>
        <begin position="50"/>
        <end position="114"/>
    </location>
</feature>
<evidence type="ECO:0000256" key="1">
    <source>
        <dbReference type="ARBA" id="ARBA00005800"/>
    </source>
</evidence>
<keyword evidence="2 5" id="KW-0238">DNA-binding</keyword>
<evidence type="ECO:0000256" key="6">
    <source>
        <dbReference type="SAM" id="MobiDB-lite"/>
    </source>
</evidence>
<feature type="region of interest" description="Disordered" evidence="6">
    <location>
        <begin position="476"/>
        <end position="617"/>
    </location>
</feature>
<dbReference type="InterPro" id="IPR008422">
    <property type="entry name" value="KN_HD"/>
</dbReference>
<feature type="domain" description="Homeobox" evidence="7">
    <location>
        <begin position="363"/>
        <end position="426"/>
    </location>
</feature>
<dbReference type="PANTHER" id="PTHR11850">
    <property type="entry name" value="HOMEOBOX PROTEIN TRANSCRIPTION FACTORS"/>
    <property type="match status" value="1"/>
</dbReference>
<proteinExistence type="inferred from homology"/>
<dbReference type="InterPro" id="IPR050224">
    <property type="entry name" value="TALE_homeobox"/>
</dbReference>
<feature type="compositionally biased region" description="Polar residues" evidence="6">
    <location>
        <begin position="53"/>
        <end position="64"/>
    </location>
</feature>
<keyword evidence="3 5" id="KW-0371">Homeobox</keyword>
<dbReference type="InterPro" id="IPR001356">
    <property type="entry name" value="HD"/>
</dbReference>
<evidence type="ECO:0000256" key="4">
    <source>
        <dbReference type="ARBA" id="ARBA00023242"/>
    </source>
</evidence>
<feature type="DNA-binding region" description="Homeobox" evidence="5">
    <location>
        <begin position="365"/>
        <end position="427"/>
    </location>
</feature>
<feature type="region of interest" description="Disordered" evidence="6">
    <location>
        <begin position="328"/>
        <end position="374"/>
    </location>
</feature>
<dbReference type="GO" id="GO:0003677">
    <property type="term" value="F:DNA binding"/>
    <property type="evidence" value="ECO:0007669"/>
    <property type="project" value="UniProtKB-UniRule"/>
</dbReference>
<protein>
    <recommendedName>
        <fullName evidence="7">Homeobox domain-containing protein</fullName>
    </recommendedName>
</protein>
<evidence type="ECO:0000313" key="9">
    <source>
        <dbReference type="Proteomes" id="UP000807469"/>
    </source>
</evidence>
<gene>
    <name evidence="8" type="ORF">BDN70DRAFT_889894</name>
</gene>
<evidence type="ECO:0000259" key="7">
    <source>
        <dbReference type="PROSITE" id="PS50071"/>
    </source>
</evidence>
<evidence type="ECO:0000256" key="2">
    <source>
        <dbReference type="ARBA" id="ARBA00023125"/>
    </source>
</evidence>
<keyword evidence="4 5" id="KW-0539">Nucleus</keyword>
<dbReference type="EMBL" id="MU155133">
    <property type="protein sequence ID" value="KAF9485889.1"/>
    <property type="molecule type" value="Genomic_DNA"/>
</dbReference>
<dbReference type="SMART" id="SM00389">
    <property type="entry name" value="HOX"/>
    <property type="match status" value="1"/>
</dbReference>
<dbReference type="PROSITE" id="PS50071">
    <property type="entry name" value="HOMEOBOX_2"/>
    <property type="match status" value="1"/>
</dbReference>
<feature type="compositionally biased region" description="Low complexity" evidence="6">
    <location>
        <begin position="600"/>
        <end position="617"/>
    </location>
</feature>
<feature type="compositionally biased region" description="Polar residues" evidence="6">
    <location>
        <begin position="581"/>
        <end position="597"/>
    </location>
</feature>
<evidence type="ECO:0000256" key="5">
    <source>
        <dbReference type="PROSITE-ProRule" id="PRU00108"/>
    </source>
</evidence>
<evidence type="ECO:0000313" key="8">
    <source>
        <dbReference type="EMBL" id="KAF9485889.1"/>
    </source>
</evidence>
<dbReference type="SUPFAM" id="SSF46689">
    <property type="entry name" value="Homeodomain-like"/>
    <property type="match status" value="1"/>
</dbReference>
<comment type="subcellular location">
    <subcellularLocation>
        <location evidence="5">Nucleus</location>
    </subcellularLocation>
</comment>
<dbReference type="Pfam" id="PF05920">
    <property type="entry name" value="Homeobox_KN"/>
    <property type="match status" value="1"/>
</dbReference>
<feature type="compositionally biased region" description="Gly residues" evidence="6">
    <location>
        <begin position="533"/>
        <end position="544"/>
    </location>
</feature>
<dbReference type="CDD" id="cd00086">
    <property type="entry name" value="homeodomain"/>
    <property type="match status" value="1"/>
</dbReference>
<feature type="compositionally biased region" description="Polar residues" evidence="6">
    <location>
        <begin position="189"/>
        <end position="211"/>
    </location>
</feature>
<dbReference type="AlphaFoldDB" id="A0A9P6D6S5"/>
<dbReference type="InterPro" id="IPR009057">
    <property type="entry name" value="Homeodomain-like_sf"/>
</dbReference>
<dbReference type="Proteomes" id="UP000807469">
    <property type="component" value="Unassembled WGS sequence"/>
</dbReference>
<dbReference type="GO" id="GO:0005634">
    <property type="term" value="C:nucleus"/>
    <property type="evidence" value="ECO:0007669"/>
    <property type="project" value="UniProtKB-SubCell"/>
</dbReference>
<feature type="compositionally biased region" description="Basic and acidic residues" evidence="6">
    <location>
        <begin position="131"/>
        <end position="145"/>
    </location>
</feature>
<feature type="compositionally biased region" description="Polar residues" evidence="6">
    <location>
        <begin position="331"/>
        <end position="344"/>
    </location>
</feature>
<feature type="compositionally biased region" description="Low complexity" evidence="6">
    <location>
        <begin position="556"/>
        <end position="580"/>
    </location>
</feature>
<accession>A0A9P6D6S5</accession>